<sequence>MKSLLILLLLLSASVEASEIKPFRTDGCSVFPDGTLEKQELWFDCCQAHDYAYWKGGTYTQRELADQELKKCVTQTGTEEVALLMLLGVRVGGTPFLPTPFRWGYGWPYLRGYKALTNEERDAIERAERSN</sequence>
<feature type="chain" id="PRO_5045257536" evidence="1">
    <location>
        <begin position="18"/>
        <end position="131"/>
    </location>
</feature>
<keyword evidence="1" id="KW-0732">Signal</keyword>
<keyword evidence="3" id="KW-1185">Reference proteome</keyword>
<dbReference type="RefSeq" id="WP_371840562.1">
    <property type="nucleotide sequence ID" value="NZ_JBGMEK010000056.1"/>
</dbReference>
<dbReference type="Proteomes" id="UP001569428">
    <property type="component" value="Unassembled WGS sequence"/>
</dbReference>
<dbReference type="InterPro" id="IPR036444">
    <property type="entry name" value="PLipase_A2_dom_sf"/>
</dbReference>
<protein>
    <submittedName>
        <fullName evidence="2">FAD-binding oxidoreductase</fullName>
    </submittedName>
</protein>
<dbReference type="SUPFAM" id="SSF48619">
    <property type="entry name" value="Phospholipase A2, PLA2"/>
    <property type="match status" value="1"/>
</dbReference>
<accession>A0ABV4P4H7</accession>
<organism evidence="2 3">
    <name type="scientific">Microbulbifer epialgicus</name>
    <dbReference type="NCBI Taxonomy" id="393907"/>
    <lineage>
        <taxon>Bacteria</taxon>
        <taxon>Pseudomonadati</taxon>
        <taxon>Pseudomonadota</taxon>
        <taxon>Gammaproteobacteria</taxon>
        <taxon>Cellvibrionales</taxon>
        <taxon>Microbulbiferaceae</taxon>
        <taxon>Microbulbifer</taxon>
    </lineage>
</organism>
<evidence type="ECO:0000313" key="2">
    <source>
        <dbReference type="EMBL" id="MFA0812833.1"/>
    </source>
</evidence>
<gene>
    <name evidence="2" type="ORF">ACCI49_18125</name>
</gene>
<reference evidence="2 3" key="1">
    <citation type="submission" date="2024-08" db="EMBL/GenBank/DDBJ databases">
        <authorList>
            <person name="Ishaq N."/>
        </authorList>
    </citation>
    <scope>NUCLEOTIDE SEQUENCE [LARGE SCALE GENOMIC DNA]</scope>
    <source>
        <strain evidence="2 3">DSM 18651</strain>
    </source>
</reference>
<name>A0ABV4P4H7_9GAMM</name>
<evidence type="ECO:0000313" key="3">
    <source>
        <dbReference type="Proteomes" id="UP001569428"/>
    </source>
</evidence>
<evidence type="ECO:0000256" key="1">
    <source>
        <dbReference type="SAM" id="SignalP"/>
    </source>
</evidence>
<feature type="signal peptide" evidence="1">
    <location>
        <begin position="1"/>
        <end position="17"/>
    </location>
</feature>
<comment type="caution">
    <text evidence="2">The sequence shown here is derived from an EMBL/GenBank/DDBJ whole genome shotgun (WGS) entry which is preliminary data.</text>
</comment>
<dbReference type="EMBL" id="JBGMEK010000056">
    <property type="protein sequence ID" value="MFA0812833.1"/>
    <property type="molecule type" value="Genomic_DNA"/>
</dbReference>
<proteinExistence type="predicted"/>